<dbReference type="InterPro" id="IPR009056">
    <property type="entry name" value="Cyt_c-like_dom"/>
</dbReference>
<evidence type="ECO:0000256" key="4">
    <source>
        <dbReference type="SAM" id="SignalP"/>
    </source>
</evidence>
<evidence type="ECO:0000256" key="1">
    <source>
        <dbReference type="ARBA" id="ARBA00022723"/>
    </source>
</evidence>
<accession>A0A2G1QKQ4</accession>
<dbReference type="SUPFAM" id="SSF48695">
    <property type="entry name" value="Multiheme cytochromes"/>
    <property type="match status" value="1"/>
</dbReference>
<keyword evidence="3" id="KW-0349">Heme</keyword>
<proteinExistence type="predicted"/>
<feature type="signal peptide" evidence="4">
    <location>
        <begin position="1"/>
        <end position="21"/>
    </location>
</feature>
<feature type="chain" id="PRO_5013544858" description="Cytochrome c domain-containing protein" evidence="4">
    <location>
        <begin position="22"/>
        <end position="213"/>
    </location>
</feature>
<dbReference type="GO" id="GO:0046872">
    <property type="term" value="F:metal ion binding"/>
    <property type="evidence" value="ECO:0007669"/>
    <property type="project" value="UniProtKB-KW"/>
</dbReference>
<dbReference type="GO" id="GO:0020037">
    <property type="term" value="F:heme binding"/>
    <property type="evidence" value="ECO:0007669"/>
    <property type="project" value="InterPro"/>
</dbReference>
<evidence type="ECO:0000259" key="5">
    <source>
        <dbReference type="PROSITE" id="PS51007"/>
    </source>
</evidence>
<name>A0A2G1QKQ4_9HYPH</name>
<keyword evidence="2 3" id="KW-0408">Iron</keyword>
<comment type="caution">
    <text evidence="6">The sequence shown here is derived from an EMBL/GenBank/DDBJ whole genome shotgun (WGS) entry which is preliminary data.</text>
</comment>
<evidence type="ECO:0000256" key="3">
    <source>
        <dbReference type="PROSITE-ProRule" id="PRU00433"/>
    </source>
</evidence>
<dbReference type="OrthoDB" id="656942at2"/>
<keyword evidence="7" id="KW-1185">Reference proteome</keyword>
<feature type="domain" description="Cytochrome c" evidence="5">
    <location>
        <begin position="36"/>
        <end position="208"/>
    </location>
</feature>
<dbReference type="InterPro" id="IPR036280">
    <property type="entry name" value="Multihaem_cyt_sf"/>
</dbReference>
<dbReference type="PROSITE" id="PS51007">
    <property type="entry name" value="CYTC"/>
    <property type="match status" value="1"/>
</dbReference>
<dbReference type="EMBL" id="PDVP01000010">
    <property type="protein sequence ID" value="PHP66059.1"/>
    <property type="molecule type" value="Genomic_DNA"/>
</dbReference>
<gene>
    <name evidence="6" type="ORF">CSC94_15750</name>
</gene>
<keyword evidence="4" id="KW-0732">Signal</keyword>
<reference evidence="6 7" key="1">
    <citation type="submission" date="2017-10" db="EMBL/GenBank/DDBJ databases">
        <title>Sedimentibacterium mangrovi gen. nov., sp. nov., a novel member of family Phyllobacteriacea isolated from mangrove sediment.</title>
        <authorList>
            <person name="Liao H."/>
            <person name="Tian Y."/>
        </authorList>
    </citation>
    <scope>NUCLEOTIDE SEQUENCE [LARGE SCALE GENOMIC DNA]</scope>
    <source>
        <strain evidence="6 7">X9-2-2</strain>
    </source>
</reference>
<sequence>MKTTVIAAVSLLIAATAPALAAGQAATIDPPAEGSVSASDGLAAFDRIYEVVTHPRCANCHVGQEGIPMWSGPSYGKTRAHGMNVRAGESRIGIEALACSSCHTKLSEDREGANDLPHAAPRVNAFWRLAPAEFVWFGQSKDEICAQLSDPDRTGGRDAVGLARHLVEDAEHGGFIGWGWKPGGNREPAPYTLQDHVNDILAWGAAGTPCPGR</sequence>
<organism evidence="6 7">
    <name type="scientific">Zhengella mangrovi</name>
    <dbReference type="NCBI Taxonomy" id="1982044"/>
    <lineage>
        <taxon>Bacteria</taxon>
        <taxon>Pseudomonadati</taxon>
        <taxon>Pseudomonadota</taxon>
        <taxon>Alphaproteobacteria</taxon>
        <taxon>Hyphomicrobiales</taxon>
        <taxon>Notoacmeibacteraceae</taxon>
        <taxon>Zhengella</taxon>
    </lineage>
</organism>
<dbReference type="AlphaFoldDB" id="A0A2G1QKQ4"/>
<protein>
    <recommendedName>
        <fullName evidence="5">Cytochrome c domain-containing protein</fullName>
    </recommendedName>
</protein>
<evidence type="ECO:0000313" key="7">
    <source>
        <dbReference type="Proteomes" id="UP000221168"/>
    </source>
</evidence>
<evidence type="ECO:0000256" key="2">
    <source>
        <dbReference type="ARBA" id="ARBA00023004"/>
    </source>
</evidence>
<keyword evidence="1 3" id="KW-0479">Metal-binding</keyword>
<evidence type="ECO:0000313" key="6">
    <source>
        <dbReference type="EMBL" id="PHP66059.1"/>
    </source>
</evidence>
<dbReference type="GO" id="GO:0009055">
    <property type="term" value="F:electron transfer activity"/>
    <property type="evidence" value="ECO:0007669"/>
    <property type="project" value="InterPro"/>
</dbReference>
<dbReference type="RefSeq" id="WP_099307324.1">
    <property type="nucleotide sequence ID" value="NZ_PDVP01000010.1"/>
</dbReference>
<dbReference type="Proteomes" id="UP000221168">
    <property type="component" value="Unassembled WGS sequence"/>
</dbReference>